<evidence type="ECO:0000256" key="5">
    <source>
        <dbReference type="ARBA" id="ARBA00023163"/>
    </source>
</evidence>
<evidence type="ECO:0000256" key="4">
    <source>
        <dbReference type="ARBA" id="ARBA00023125"/>
    </source>
</evidence>
<proteinExistence type="inferred from homology"/>
<dbReference type="GO" id="GO:0070063">
    <property type="term" value="F:RNA polymerase binding"/>
    <property type="evidence" value="ECO:0007669"/>
    <property type="project" value="InterPro"/>
</dbReference>
<reference evidence="8 9" key="1">
    <citation type="submission" date="2018-09" db="EMBL/GenBank/DDBJ databases">
        <title>Metagenome Assembled Genomes from an Advanced Water Purification Facility.</title>
        <authorList>
            <person name="Stamps B.W."/>
            <person name="Spear J.R."/>
        </authorList>
    </citation>
    <scope>NUCLEOTIDE SEQUENCE [LARGE SCALE GENOMIC DNA]</scope>
    <source>
        <strain evidence="8">Bin_63_2</strain>
    </source>
</reference>
<keyword evidence="4" id="KW-0238">DNA-binding</keyword>
<evidence type="ECO:0000313" key="9">
    <source>
        <dbReference type="Proteomes" id="UP000321026"/>
    </source>
</evidence>
<evidence type="ECO:0000259" key="7">
    <source>
        <dbReference type="Pfam" id="PF03449"/>
    </source>
</evidence>
<dbReference type="FunFam" id="1.10.287.180:FF:000001">
    <property type="entry name" value="Transcription elongation factor GreA"/>
    <property type="match status" value="1"/>
</dbReference>
<dbReference type="PANTHER" id="PTHR30437:SF4">
    <property type="entry name" value="TRANSCRIPTION ELONGATION FACTOR GREA"/>
    <property type="match status" value="1"/>
</dbReference>
<dbReference type="Gene3D" id="1.10.287.180">
    <property type="entry name" value="Transcription elongation factor, GreA/GreB, N-terminal domain"/>
    <property type="match status" value="1"/>
</dbReference>
<name>A0A5C7J4Q7_9BACT</name>
<dbReference type="InterPro" id="IPR023459">
    <property type="entry name" value="Tscrpt_elong_fac_GreA/B_fam"/>
</dbReference>
<evidence type="ECO:0000256" key="6">
    <source>
        <dbReference type="ARBA" id="ARBA00030776"/>
    </source>
</evidence>
<comment type="similarity">
    <text evidence="1">Belongs to the GreA/GreB family.</text>
</comment>
<evidence type="ECO:0000256" key="2">
    <source>
        <dbReference type="ARBA" id="ARBA00013729"/>
    </source>
</evidence>
<dbReference type="Pfam" id="PF03449">
    <property type="entry name" value="GreA_GreB_N"/>
    <property type="match status" value="1"/>
</dbReference>
<dbReference type="InterPro" id="IPR036805">
    <property type="entry name" value="Tscrpt_elong_fac_GreA/B_N_sf"/>
</dbReference>
<dbReference type="GO" id="GO:0032784">
    <property type="term" value="P:regulation of DNA-templated transcription elongation"/>
    <property type="evidence" value="ECO:0007669"/>
    <property type="project" value="InterPro"/>
</dbReference>
<dbReference type="GO" id="GO:0006354">
    <property type="term" value="P:DNA-templated transcription elongation"/>
    <property type="evidence" value="ECO:0007669"/>
    <property type="project" value="TreeGrafter"/>
</dbReference>
<dbReference type="Proteomes" id="UP000321026">
    <property type="component" value="Unassembled WGS sequence"/>
</dbReference>
<evidence type="ECO:0000256" key="1">
    <source>
        <dbReference type="ARBA" id="ARBA00008213"/>
    </source>
</evidence>
<dbReference type="InterPro" id="IPR022691">
    <property type="entry name" value="Tscrpt_elong_fac_GreA/B_N"/>
</dbReference>
<organism evidence="8 9">
    <name type="scientific">Candidatus Dojkabacteria bacterium</name>
    <dbReference type="NCBI Taxonomy" id="2099670"/>
    <lineage>
        <taxon>Bacteria</taxon>
        <taxon>Candidatus Dojkabacteria</taxon>
    </lineage>
</organism>
<sequence length="92" mass="10484">MYFTKQGFEKIKKDLEEAEKKRPDAVATLARARAMGDLSENGFYKGARFELSDLDRKIRTLSGLVKQARIIETPTDNETVKLGHTVTVRRIN</sequence>
<dbReference type="AlphaFoldDB" id="A0A5C7J4Q7"/>
<keyword evidence="5" id="KW-0804">Transcription</keyword>
<dbReference type="SUPFAM" id="SSF46557">
    <property type="entry name" value="GreA transcript cleavage protein, N-terminal domain"/>
    <property type="match status" value="1"/>
</dbReference>
<accession>A0A5C7J4Q7</accession>
<dbReference type="GO" id="GO:0003677">
    <property type="term" value="F:DNA binding"/>
    <property type="evidence" value="ECO:0007669"/>
    <property type="project" value="UniProtKB-KW"/>
</dbReference>
<evidence type="ECO:0000313" key="8">
    <source>
        <dbReference type="EMBL" id="TXG76493.1"/>
    </source>
</evidence>
<protein>
    <recommendedName>
        <fullName evidence="2">Transcription elongation factor GreA</fullName>
    </recommendedName>
    <alternativeName>
        <fullName evidence="6">Transcript cleavage factor GreA</fullName>
    </alternativeName>
</protein>
<feature type="domain" description="Transcription elongation factor GreA/GreB N-terminal" evidence="7">
    <location>
        <begin position="2"/>
        <end position="70"/>
    </location>
</feature>
<dbReference type="EMBL" id="SSDS01000072">
    <property type="protein sequence ID" value="TXG76493.1"/>
    <property type="molecule type" value="Genomic_DNA"/>
</dbReference>
<comment type="caution">
    <text evidence="8">The sequence shown here is derived from an EMBL/GenBank/DDBJ whole genome shotgun (WGS) entry which is preliminary data.</text>
</comment>
<keyword evidence="3" id="KW-0805">Transcription regulation</keyword>
<gene>
    <name evidence="8" type="ORF">E6Q11_04510</name>
</gene>
<dbReference type="PANTHER" id="PTHR30437">
    <property type="entry name" value="TRANSCRIPTION ELONGATION FACTOR GREA"/>
    <property type="match status" value="1"/>
</dbReference>
<evidence type="ECO:0000256" key="3">
    <source>
        <dbReference type="ARBA" id="ARBA00023015"/>
    </source>
</evidence>